<feature type="transmembrane region" description="Helical" evidence="4">
    <location>
        <begin position="199"/>
        <end position="219"/>
    </location>
</feature>
<feature type="domain" description="Major facilitator superfamily (MFS) profile" evidence="5">
    <location>
        <begin position="245"/>
        <end position="434"/>
    </location>
</feature>
<evidence type="ECO:0000256" key="1">
    <source>
        <dbReference type="ARBA" id="ARBA00022692"/>
    </source>
</evidence>
<keyword evidence="2 4" id="KW-1133">Transmembrane helix</keyword>
<dbReference type="GO" id="GO:0022857">
    <property type="term" value="F:transmembrane transporter activity"/>
    <property type="evidence" value="ECO:0007669"/>
    <property type="project" value="InterPro"/>
</dbReference>
<dbReference type="InterPro" id="IPR036259">
    <property type="entry name" value="MFS_trans_sf"/>
</dbReference>
<feature type="transmembrane region" description="Helical" evidence="4">
    <location>
        <begin position="311"/>
        <end position="330"/>
    </location>
</feature>
<feature type="transmembrane region" description="Helical" evidence="4">
    <location>
        <begin position="108"/>
        <end position="128"/>
    </location>
</feature>
<dbReference type="PROSITE" id="PS50850">
    <property type="entry name" value="MFS"/>
    <property type="match status" value="1"/>
</dbReference>
<sequence>MHLTYPDHVPSRQIEFATLVTLQERSYRLRMTDSSHSTAKRNVAVLVAAQAILGAQMPMIFTIGGLAGQSLASNVCFATLPISMIVLGSMLTATPISSFMQKYGRRAGFVVGALGGALGGVVGAYGLYLNSFPVFLLGSLLTGVYMSAQGFYRFAAADTASDAFRPKAISYVMAGGLVSAILGPQLVKFTADAYVVPFLGTYVAVIAVNLIGSLLFFFLDIPKPPVPSEDAPKGRSRMELLKTPTIAVAVICAMVSYALMNLVMTSTPLAVVGCGFDKADAADVVTLHVLAMFVPSFFTGHLIARFGVEKIMGLGLAILAAAGVVGLAGVELENFYVALVLLGLGWNFGFIGSTTLLASAHEPHERGRMQGMNDLIVFGGVTFASLASGGLMNCSGGSAVEGWTAVNLAMVPFLTMAGGALIWLVLNQRAVAKA</sequence>
<dbReference type="SUPFAM" id="SSF103473">
    <property type="entry name" value="MFS general substrate transporter"/>
    <property type="match status" value="1"/>
</dbReference>
<evidence type="ECO:0000313" key="6">
    <source>
        <dbReference type="EMBL" id="SEF96582.1"/>
    </source>
</evidence>
<dbReference type="Pfam" id="PF07690">
    <property type="entry name" value="MFS_1"/>
    <property type="match status" value="1"/>
</dbReference>
<dbReference type="InterPro" id="IPR011701">
    <property type="entry name" value="MFS"/>
</dbReference>
<name>A0A1H5WAS1_9RHOB</name>
<dbReference type="AlphaFoldDB" id="A0A1H5WAS1"/>
<accession>A0A1H5WAS1</accession>
<keyword evidence="1 4" id="KW-0812">Transmembrane</keyword>
<evidence type="ECO:0000256" key="3">
    <source>
        <dbReference type="ARBA" id="ARBA00023136"/>
    </source>
</evidence>
<evidence type="ECO:0000313" key="7">
    <source>
        <dbReference type="Proteomes" id="UP000236752"/>
    </source>
</evidence>
<evidence type="ECO:0000256" key="4">
    <source>
        <dbReference type="SAM" id="Phobius"/>
    </source>
</evidence>
<evidence type="ECO:0000256" key="2">
    <source>
        <dbReference type="ARBA" id="ARBA00022989"/>
    </source>
</evidence>
<reference evidence="6 7" key="1">
    <citation type="submission" date="2016-10" db="EMBL/GenBank/DDBJ databases">
        <authorList>
            <person name="de Groot N.N."/>
        </authorList>
    </citation>
    <scope>NUCLEOTIDE SEQUENCE [LARGE SCALE GENOMIC DNA]</scope>
    <source>
        <strain evidence="6 7">DSM 26915</strain>
    </source>
</reference>
<feature type="transmembrane region" description="Helical" evidence="4">
    <location>
        <begin position="404"/>
        <end position="426"/>
    </location>
</feature>
<feature type="transmembrane region" description="Helical" evidence="4">
    <location>
        <begin position="168"/>
        <end position="187"/>
    </location>
</feature>
<gene>
    <name evidence="6" type="ORF">SAMN04488045_1366</name>
</gene>
<evidence type="ECO:0000259" key="5">
    <source>
        <dbReference type="PROSITE" id="PS50850"/>
    </source>
</evidence>
<dbReference type="PANTHER" id="PTHR23534">
    <property type="entry name" value="MFS PERMEASE"/>
    <property type="match status" value="1"/>
</dbReference>
<dbReference type="EMBL" id="FNUZ01000002">
    <property type="protein sequence ID" value="SEF96582.1"/>
    <property type="molecule type" value="Genomic_DNA"/>
</dbReference>
<proteinExistence type="predicted"/>
<feature type="transmembrane region" description="Helical" evidence="4">
    <location>
        <begin position="336"/>
        <end position="360"/>
    </location>
</feature>
<feature type="transmembrane region" description="Helical" evidence="4">
    <location>
        <begin position="372"/>
        <end position="392"/>
    </location>
</feature>
<feature type="transmembrane region" description="Helical" evidence="4">
    <location>
        <begin position="240"/>
        <end position="264"/>
    </location>
</feature>
<dbReference type="Proteomes" id="UP000236752">
    <property type="component" value="Unassembled WGS sequence"/>
</dbReference>
<dbReference type="Gene3D" id="1.20.1250.20">
    <property type="entry name" value="MFS general substrate transporter like domains"/>
    <property type="match status" value="1"/>
</dbReference>
<keyword evidence="3 4" id="KW-0472">Membrane</keyword>
<dbReference type="InterPro" id="IPR020846">
    <property type="entry name" value="MFS_dom"/>
</dbReference>
<feature type="transmembrane region" description="Helical" evidence="4">
    <location>
        <begin position="43"/>
        <end position="65"/>
    </location>
</feature>
<organism evidence="6 7">
    <name type="scientific">Thalassococcus halodurans</name>
    <dbReference type="NCBI Taxonomy" id="373675"/>
    <lineage>
        <taxon>Bacteria</taxon>
        <taxon>Pseudomonadati</taxon>
        <taxon>Pseudomonadota</taxon>
        <taxon>Alphaproteobacteria</taxon>
        <taxon>Rhodobacterales</taxon>
        <taxon>Roseobacteraceae</taxon>
        <taxon>Thalassococcus</taxon>
    </lineage>
</organism>
<keyword evidence="7" id="KW-1185">Reference proteome</keyword>
<feature type="transmembrane region" description="Helical" evidence="4">
    <location>
        <begin position="284"/>
        <end position="304"/>
    </location>
</feature>
<dbReference type="PANTHER" id="PTHR23534:SF1">
    <property type="entry name" value="MAJOR FACILITATOR SUPERFAMILY PROTEIN"/>
    <property type="match status" value="1"/>
</dbReference>
<protein>
    <submittedName>
        <fullName evidence="6">Predicted arabinose efflux permease, MFS family</fullName>
    </submittedName>
</protein>
<feature type="transmembrane region" description="Helical" evidence="4">
    <location>
        <begin position="71"/>
        <end position="96"/>
    </location>
</feature>
<feature type="transmembrane region" description="Helical" evidence="4">
    <location>
        <begin position="134"/>
        <end position="156"/>
    </location>
</feature>